<comment type="similarity">
    <text evidence="1">Belongs to the aspartyl/asparaginyl beta-hydroxylase family.</text>
</comment>
<evidence type="ECO:0000313" key="7">
    <source>
        <dbReference type="EMBL" id="VBB17609.1"/>
    </source>
</evidence>
<keyword evidence="8" id="KW-1185">Reference proteome</keyword>
<dbReference type="Pfam" id="PF05118">
    <property type="entry name" value="Asp_Arg_Hydrox"/>
    <property type="match status" value="1"/>
</dbReference>
<organism evidence="7 8">
    <name type="scientific">Yasminevirus sp. GU-2018</name>
    <dbReference type="NCBI Taxonomy" id="2420051"/>
    <lineage>
        <taxon>Viruses</taxon>
        <taxon>Varidnaviria</taxon>
        <taxon>Bamfordvirae</taxon>
        <taxon>Nucleocytoviricota</taxon>
        <taxon>Megaviricetes</taxon>
        <taxon>Imitervirales</taxon>
        <taxon>Mimiviridae</taxon>
        <taxon>Klosneuvirinae</taxon>
        <taxon>Yasminevirus</taxon>
        <taxon>Yasminevirus saudimassiliense</taxon>
    </lineage>
</organism>
<keyword evidence="3" id="KW-0560">Oxidoreductase</keyword>
<evidence type="ECO:0000256" key="4">
    <source>
        <dbReference type="SAM" id="MobiDB-lite"/>
    </source>
</evidence>
<evidence type="ECO:0000256" key="3">
    <source>
        <dbReference type="ARBA" id="ARBA00023002"/>
    </source>
</evidence>
<dbReference type="Proteomes" id="UP000594342">
    <property type="component" value="Unassembled WGS sequence"/>
</dbReference>
<name>A0A5K0U6N3_9VIRU</name>
<reference evidence="7 8" key="1">
    <citation type="submission" date="2018-10" db="EMBL/GenBank/DDBJ databases">
        <authorList>
            <consortium name="IHU Genomes"/>
        </authorList>
    </citation>
    <scope>NUCLEOTIDE SEQUENCE [LARGE SCALE GENOMIC DNA]</scope>
    <source>
        <strain evidence="7 8">A1</strain>
    </source>
</reference>
<evidence type="ECO:0000256" key="1">
    <source>
        <dbReference type="ARBA" id="ARBA00007730"/>
    </source>
</evidence>
<evidence type="ECO:0000256" key="2">
    <source>
        <dbReference type="ARBA" id="ARBA00022964"/>
    </source>
</evidence>
<dbReference type="Gene3D" id="2.60.120.330">
    <property type="entry name" value="B-lactam Antibiotic, Isopenicillin N Synthase, Chain"/>
    <property type="match status" value="1"/>
</dbReference>
<sequence>MDRTKKPFFNTSNNISHNMSNRHLDLLSTDDADPNLLSTQKTWSNILIIVLTVIVVCFVVNLLRSIVSPKKTDKMIEHDRQPVNYHGTSTNNSSDDQSKQCIVQNELYPEMRDVMKNKEVILDELVDVIGSGIWSTWGKSYDEKALQKVPRFSEMTTDEKMKHLDSNKTIIGRDHSWKLFGLILEREPIKENILKCNRTYNLIKDIPGLINAGFSCLEPHSKTPYHNDQDERFYRVHIPLIVPNVPEGAIGLDVYNNKGEITKLNWHNDYFVFDDTCYHQAYNDTDYHRVVLLLDVARRP</sequence>
<dbReference type="InterPro" id="IPR027443">
    <property type="entry name" value="IPNS-like_sf"/>
</dbReference>
<keyword evidence="5" id="KW-0812">Transmembrane</keyword>
<evidence type="ECO:0000256" key="5">
    <source>
        <dbReference type="SAM" id="Phobius"/>
    </source>
</evidence>
<dbReference type="PANTHER" id="PTHR46332:SF5">
    <property type="entry name" value="ASPARTATE BETA-HYDROXYLASE DOMAIN CONTAINING 2"/>
    <property type="match status" value="1"/>
</dbReference>
<dbReference type="PANTHER" id="PTHR46332">
    <property type="entry name" value="ASPARTATE BETA-HYDROXYLASE DOMAIN-CONTAINING PROTEIN 2"/>
    <property type="match status" value="1"/>
</dbReference>
<gene>
    <name evidence="7" type="ORF">YASMINEVIRUS_72</name>
</gene>
<feature type="domain" description="Aspartyl/asparaginy/proline hydroxylase" evidence="6">
    <location>
        <begin position="159"/>
        <end position="298"/>
    </location>
</feature>
<dbReference type="GO" id="GO:0051213">
    <property type="term" value="F:dioxygenase activity"/>
    <property type="evidence" value="ECO:0007669"/>
    <property type="project" value="UniProtKB-KW"/>
</dbReference>
<comment type="caution">
    <text evidence="7">The sequence shown here is derived from an EMBL/GenBank/DDBJ whole genome shotgun (WGS) entry which is preliminary data.</text>
</comment>
<dbReference type="EMBL" id="UPSH01000001">
    <property type="protein sequence ID" value="VBB17609.1"/>
    <property type="molecule type" value="Genomic_DNA"/>
</dbReference>
<protein>
    <recommendedName>
        <fullName evidence="6">Aspartyl/asparaginy/proline hydroxylase domain-containing protein</fullName>
    </recommendedName>
</protein>
<proteinExistence type="inferred from homology"/>
<feature type="region of interest" description="Disordered" evidence="4">
    <location>
        <begin position="77"/>
        <end position="98"/>
    </location>
</feature>
<evidence type="ECO:0000259" key="6">
    <source>
        <dbReference type="Pfam" id="PF05118"/>
    </source>
</evidence>
<dbReference type="InterPro" id="IPR007803">
    <property type="entry name" value="Asp/Arg/Pro-Hydrxlase"/>
</dbReference>
<accession>A0A5K0U6N3</accession>
<dbReference type="GO" id="GO:0016020">
    <property type="term" value="C:membrane"/>
    <property type="evidence" value="ECO:0007669"/>
    <property type="project" value="TreeGrafter"/>
</dbReference>
<dbReference type="InterPro" id="IPR051821">
    <property type="entry name" value="Asp/Asn_beta-hydroxylase"/>
</dbReference>
<feature type="compositionally biased region" description="Polar residues" evidence="4">
    <location>
        <begin position="86"/>
        <end position="98"/>
    </location>
</feature>
<evidence type="ECO:0000313" key="8">
    <source>
        <dbReference type="Proteomes" id="UP000594342"/>
    </source>
</evidence>
<feature type="transmembrane region" description="Helical" evidence="5">
    <location>
        <begin position="43"/>
        <end position="63"/>
    </location>
</feature>
<keyword evidence="2" id="KW-0223">Dioxygenase</keyword>
<keyword evidence="5" id="KW-1133">Transmembrane helix</keyword>
<keyword evidence="5" id="KW-0472">Membrane</keyword>